<feature type="transmembrane region" description="Helical" evidence="9">
    <location>
        <begin position="602"/>
        <end position="619"/>
    </location>
</feature>
<dbReference type="GO" id="GO:0005886">
    <property type="term" value="C:plasma membrane"/>
    <property type="evidence" value="ECO:0007669"/>
    <property type="project" value="TreeGrafter"/>
</dbReference>
<keyword evidence="12" id="KW-1185">Reference proteome</keyword>
<evidence type="ECO:0000256" key="8">
    <source>
        <dbReference type="ARBA" id="ARBA00023136"/>
    </source>
</evidence>
<protein>
    <recommendedName>
        <fullName evidence="9">V-type proton ATPase subunit a</fullName>
    </recommendedName>
</protein>
<evidence type="ECO:0000313" key="12">
    <source>
        <dbReference type="Proteomes" id="UP000694383"/>
    </source>
</evidence>
<keyword evidence="6 9" id="KW-1133">Transmembrane helix</keyword>
<dbReference type="InterPro" id="IPR026028">
    <property type="entry name" value="V-type_ATPase_116kDa_su_euka"/>
</dbReference>
<dbReference type="InterPro" id="IPR002490">
    <property type="entry name" value="V-ATPase_116kDa_su"/>
</dbReference>
<feature type="transmembrane region" description="Helical" evidence="9">
    <location>
        <begin position="539"/>
        <end position="560"/>
    </location>
</feature>
<dbReference type="GO" id="GO:0051117">
    <property type="term" value="F:ATPase binding"/>
    <property type="evidence" value="ECO:0007669"/>
    <property type="project" value="TreeGrafter"/>
</dbReference>
<dbReference type="AlphaFoldDB" id="A0A8C8DE24"/>
<evidence type="ECO:0000256" key="9">
    <source>
        <dbReference type="RuleBase" id="RU361189"/>
    </source>
</evidence>
<evidence type="ECO:0000256" key="10">
    <source>
        <dbReference type="SAM" id="Coils"/>
    </source>
</evidence>
<proteinExistence type="inferred from homology"/>
<reference evidence="11" key="1">
    <citation type="submission" date="2025-08" db="UniProtKB">
        <authorList>
            <consortium name="Ensembl"/>
        </authorList>
    </citation>
    <scope>IDENTIFICATION</scope>
</reference>
<dbReference type="PANTHER" id="PTHR11629:SF91">
    <property type="entry name" value="V-TYPE PROTON ATPASE SUBUNIT A"/>
    <property type="match status" value="1"/>
</dbReference>
<comment type="subcellular location">
    <subcellularLocation>
        <location evidence="1">Membrane</location>
        <topology evidence="1">Multi-pass membrane protein</topology>
    </subcellularLocation>
</comment>
<evidence type="ECO:0000313" key="11">
    <source>
        <dbReference type="Ensembl" id="ENSOSIP00000002142.1"/>
    </source>
</evidence>
<keyword evidence="3 9" id="KW-0813">Transport</keyword>
<keyword evidence="8 9" id="KW-0472">Membrane</keyword>
<name>A0A8C8DE24_9TELE</name>
<dbReference type="PANTHER" id="PTHR11629">
    <property type="entry name" value="VACUOLAR PROTON ATPASES"/>
    <property type="match status" value="1"/>
</dbReference>
<evidence type="ECO:0000256" key="1">
    <source>
        <dbReference type="ARBA" id="ARBA00004141"/>
    </source>
</evidence>
<dbReference type="Pfam" id="PF01496">
    <property type="entry name" value="V_ATPase_I"/>
    <property type="match status" value="2"/>
</dbReference>
<evidence type="ECO:0000256" key="2">
    <source>
        <dbReference type="ARBA" id="ARBA00009904"/>
    </source>
</evidence>
<feature type="coiled-coil region" evidence="10">
    <location>
        <begin position="58"/>
        <end position="121"/>
    </location>
</feature>
<feature type="transmembrane region" description="Helical" evidence="9">
    <location>
        <begin position="721"/>
        <end position="743"/>
    </location>
</feature>
<keyword evidence="7 9" id="KW-0406">Ion transport</keyword>
<keyword evidence="10" id="KW-0175">Coiled coil</keyword>
<evidence type="ECO:0000256" key="7">
    <source>
        <dbReference type="ARBA" id="ARBA00023065"/>
    </source>
</evidence>
<organism evidence="11 12">
    <name type="scientific">Oryzias sinensis</name>
    <name type="common">Chinese medaka</name>
    <dbReference type="NCBI Taxonomy" id="183150"/>
    <lineage>
        <taxon>Eukaryota</taxon>
        <taxon>Metazoa</taxon>
        <taxon>Chordata</taxon>
        <taxon>Craniata</taxon>
        <taxon>Vertebrata</taxon>
        <taxon>Euteleostomi</taxon>
        <taxon>Actinopterygii</taxon>
        <taxon>Neopterygii</taxon>
        <taxon>Teleostei</taxon>
        <taxon>Neoteleostei</taxon>
        <taxon>Acanthomorphata</taxon>
        <taxon>Ovalentaria</taxon>
        <taxon>Atherinomorphae</taxon>
        <taxon>Beloniformes</taxon>
        <taxon>Adrianichthyidae</taxon>
        <taxon>Oryziinae</taxon>
        <taxon>Oryzias</taxon>
    </lineage>
</organism>
<keyword evidence="5 9" id="KW-0375">Hydrogen ion transport</keyword>
<feature type="transmembrane region" description="Helical" evidence="9">
    <location>
        <begin position="396"/>
        <end position="420"/>
    </location>
</feature>
<reference evidence="11" key="2">
    <citation type="submission" date="2025-09" db="UniProtKB">
        <authorList>
            <consortium name="Ensembl"/>
        </authorList>
    </citation>
    <scope>IDENTIFICATION</scope>
</reference>
<keyword evidence="4 9" id="KW-0812">Transmembrane</keyword>
<dbReference type="GO" id="GO:0000220">
    <property type="term" value="C:vacuolar proton-transporting V-type ATPase, V0 domain"/>
    <property type="evidence" value="ECO:0007669"/>
    <property type="project" value="InterPro"/>
</dbReference>
<evidence type="ECO:0000256" key="5">
    <source>
        <dbReference type="ARBA" id="ARBA00022781"/>
    </source>
</evidence>
<dbReference type="Ensembl" id="ENSOSIT00000002287.1">
    <property type="protein sequence ID" value="ENSOSIP00000002142.1"/>
    <property type="gene ID" value="ENSOSIG00000001080.1"/>
</dbReference>
<dbReference type="GO" id="GO:0046961">
    <property type="term" value="F:proton-transporting ATPase activity, rotational mechanism"/>
    <property type="evidence" value="ECO:0007669"/>
    <property type="project" value="InterPro"/>
</dbReference>
<comment type="function">
    <text evidence="9">Essential component of the vacuolar proton pump (V-ATPase), a multimeric enzyme that catalyzes the translocation of protons across the membranes. Required for assembly and activity of the V-ATPase.</text>
</comment>
<evidence type="ECO:0000256" key="4">
    <source>
        <dbReference type="ARBA" id="ARBA00022692"/>
    </source>
</evidence>
<sequence>MGELFRSEEMTLAQLFLQSEAAYCCVSELGEIGMVQFRDLNPDVNVFQRKFVNEVRRCEEMDRKLRFVEKEIKKANLAILDTGENPEVPFPRDMIDLEATFEKLENELKEINTNQEALKKNFLELTELKHILRRTQQFFEEPDFHLLQRLLNTYISGVSLSCQRFVAGVIGRERIPTFERMLWRVCRGNVFLRQADIEDPLEDPTTGDQVNKSVFIIFFQGDQLKNRVKKICEGFRATLYPYPDTPQERKEMLAGVNARIDDLQMVLNQTEDHRQRVLQAAAKTVRVWFIKVRKMKAIYHTLNLCNIDVTQKCLIAEVWCPLSDMDSIQFALRRGTEKSGSTVPSILNSMQTKQTPPTYNKTNKFTSGFQNIVDAYGIGSYREINPAPYTIITFPFLFAVMFGDLGHGALMTSAALYLVLRESRLMAQKNDNEIFTMVFAGRYIILLMGIFSMYTGLIYNDCFSKALNIFGSGWSVRPMFGERGANWSFTTLSENHVLQLDPAVDGVFKGPYPIGIDPIWSISVNKLTFLNSFKMKMSVILGVIHMLFGVSLSLFNHLYFKKPLNIYLGFIPEIVFMSCLFGYLVILIFFKWVSFDARTSKDAPSLLIAFINMFLFQYSDPSNKPLYRGQGGKCYSGDVGDPLLPPHVARAVMSSSVYQQFNFTDVAVHQAIHTIEYCLGCISNTASYLRLWALSLAHAQLSEVLWSMVMRIGLSSRSFGGFILLVFIFFFFAVLTVAILLIMEGLSAFLHALRLHWVEFQNKFYAGQGFKFLPFTFESILDGRFEE</sequence>
<evidence type="ECO:0000256" key="3">
    <source>
        <dbReference type="ARBA" id="ARBA00022448"/>
    </source>
</evidence>
<dbReference type="GeneTree" id="ENSGT00950000182881"/>
<dbReference type="Proteomes" id="UP000694383">
    <property type="component" value="Unplaced"/>
</dbReference>
<accession>A0A8C8DE24</accession>
<dbReference type="PIRSF" id="PIRSF001293">
    <property type="entry name" value="ATP6V0A1"/>
    <property type="match status" value="1"/>
</dbReference>
<comment type="similarity">
    <text evidence="2 9">Belongs to the V-ATPase 116 kDa subunit family.</text>
</comment>
<feature type="transmembrane region" description="Helical" evidence="9">
    <location>
        <begin position="566"/>
        <end position="590"/>
    </location>
</feature>
<dbReference type="GO" id="GO:0007035">
    <property type="term" value="P:vacuolar acidification"/>
    <property type="evidence" value="ECO:0007669"/>
    <property type="project" value="TreeGrafter"/>
</dbReference>
<feature type="transmembrane region" description="Helical" evidence="9">
    <location>
        <begin position="440"/>
        <end position="459"/>
    </location>
</feature>
<evidence type="ECO:0000256" key="6">
    <source>
        <dbReference type="ARBA" id="ARBA00022989"/>
    </source>
</evidence>